<dbReference type="PROSITE" id="PS51257">
    <property type="entry name" value="PROKAR_LIPOPROTEIN"/>
    <property type="match status" value="1"/>
</dbReference>
<evidence type="ECO:0000313" key="3">
    <source>
        <dbReference type="Proteomes" id="UP000826725"/>
    </source>
</evidence>
<evidence type="ECO:0000313" key="2">
    <source>
        <dbReference type="EMBL" id="BCL61431.1"/>
    </source>
</evidence>
<sequence>MRFQNIIILGCSVLLLSGCGVGQAVKNSFQGTRYLQTKEYSEGESTFRATVANNPTDPLANYYLGRFLLARKKSAQALPYLKKAVSLNRKDADYLFWQGVAQGELGLIQQERKSYQAALAIKEKHLQAMIYLGHNLLKDKDYEASLAIYQKVLHIWPSSPSALYNRALIARILKRRSEEKVGWLSYLSRYPSGNLAILATNHLNSLGDFSYRNHHLRGRTITLANIQFKPFTAVLSKRALGSLNVIGATVSNIGNGKLQVLVFQENNKDLARLRAVSIKKYLLEQFPALTTEKIGISWFDKPEKTIIDGKRIANGESVRFFLTAMDTRLRPAKKLSKS</sequence>
<protein>
    <recommendedName>
        <fullName evidence="4">Tetratricopeptide repeat protein</fullName>
    </recommendedName>
</protein>
<feature type="repeat" description="TPR" evidence="1">
    <location>
        <begin position="126"/>
        <end position="159"/>
    </location>
</feature>
<reference evidence="2" key="1">
    <citation type="submission" date="2020-09" db="EMBL/GenBank/DDBJ databases">
        <title>Desulfogranum mesoprofundum gen. nov., sp. nov., a novel mesophilic, sulfate-reducing chemolithoautotroph isolated from a deep-sea hydrothermal vent chimney in the Suiyo Seamount.</title>
        <authorList>
            <person name="Hashimoto Y."/>
            <person name="Nakagawa S."/>
        </authorList>
    </citation>
    <scope>NUCLEOTIDE SEQUENCE</scope>
    <source>
        <strain evidence="2">KT2</strain>
    </source>
</reference>
<dbReference type="KEGG" id="dbk:DGMP_21240"/>
<name>A0A8D5JRV2_9BACT</name>
<keyword evidence="3" id="KW-1185">Reference proteome</keyword>
<dbReference type="Proteomes" id="UP000826725">
    <property type="component" value="Chromosome"/>
</dbReference>
<dbReference type="Pfam" id="PF13432">
    <property type="entry name" value="TPR_16"/>
    <property type="match status" value="1"/>
</dbReference>
<keyword evidence="1" id="KW-0802">TPR repeat</keyword>
<dbReference type="InterPro" id="IPR019734">
    <property type="entry name" value="TPR_rpt"/>
</dbReference>
<dbReference type="SMART" id="SM00028">
    <property type="entry name" value="TPR"/>
    <property type="match status" value="3"/>
</dbReference>
<gene>
    <name evidence="2" type="ORF">DGMP_21240</name>
</gene>
<dbReference type="PANTHER" id="PTHR12558">
    <property type="entry name" value="CELL DIVISION CYCLE 16,23,27"/>
    <property type="match status" value="1"/>
</dbReference>
<proteinExistence type="predicted"/>
<organism evidence="2 3">
    <name type="scientific">Desulfomarina profundi</name>
    <dbReference type="NCBI Taxonomy" id="2772557"/>
    <lineage>
        <taxon>Bacteria</taxon>
        <taxon>Pseudomonadati</taxon>
        <taxon>Thermodesulfobacteriota</taxon>
        <taxon>Desulfobulbia</taxon>
        <taxon>Desulfobulbales</taxon>
        <taxon>Desulfobulbaceae</taxon>
        <taxon>Desulfomarina</taxon>
    </lineage>
</organism>
<evidence type="ECO:0008006" key="4">
    <source>
        <dbReference type="Google" id="ProtNLM"/>
    </source>
</evidence>
<evidence type="ECO:0000256" key="1">
    <source>
        <dbReference type="PROSITE-ProRule" id="PRU00339"/>
    </source>
</evidence>
<dbReference type="EMBL" id="AP024086">
    <property type="protein sequence ID" value="BCL61431.1"/>
    <property type="molecule type" value="Genomic_DNA"/>
</dbReference>
<dbReference type="PANTHER" id="PTHR12558:SF13">
    <property type="entry name" value="CELL DIVISION CYCLE PROTEIN 27 HOMOLOG"/>
    <property type="match status" value="1"/>
</dbReference>
<accession>A0A8D5JRV2</accession>
<dbReference type="RefSeq" id="WP_228853887.1">
    <property type="nucleotide sequence ID" value="NZ_AP024086.1"/>
</dbReference>
<dbReference type="AlphaFoldDB" id="A0A8D5JRV2"/>
<dbReference type="PROSITE" id="PS50005">
    <property type="entry name" value="TPR"/>
    <property type="match status" value="1"/>
</dbReference>